<dbReference type="PANTHER" id="PTHR11461:SF209">
    <property type="entry name" value="SERPIN-Z8-RELATED"/>
    <property type="match status" value="1"/>
</dbReference>
<evidence type="ECO:0000313" key="7">
    <source>
        <dbReference type="Proteomes" id="UP000026961"/>
    </source>
</evidence>
<dbReference type="Gene3D" id="3.30.497.10">
    <property type="entry name" value="Antithrombin, subunit I, domain 2"/>
    <property type="match status" value="1"/>
</dbReference>
<dbReference type="InterPro" id="IPR023796">
    <property type="entry name" value="Serpin_dom"/>
</dbReference>
<dbReference type="Gene3D" id="2.30.39.10">
    <property type="entry name" value="Alpha-1-antitrypsin, domain 1"/>
    <property type="match status" value="1"/>
</dbReference>
<keyword evidence="7" id="KW-1185">Reference proteome</keyword>
<protein>
    <recommendedName>
        <fullName evidence="5">Serpin domain-containing protein</fullName>
    </recommendedName>
</protein>
<dbReference type="GO" id="GO:0005615">
    <property type="term" value="C:extracellular space"/>
    <property type="evidence" value="ECO:0007669"/>
    <property type="project" value="InterPro"/>
</dbReference>
<comment type="similarity">
    <text evidence="1">Belongs to the serpin family.</text>
</comment>
<dbReference type="eggNOG" id="KOG2392">
    <property type="taxonomic scope" value="Eukaryota"/>
</dbReference>
<proteinExistence type="inferred from homology"/>
<organism evidence="6">
    <name type="scientific">Oryza glumipatula</name>
    <dbReference type="NCBI Taxonomy" id="40148"/>
    <lineage>
        <taxon>Eukaryota</taxon>
        <taxon>Viridiplantae</taxon>
        <taxon>Streptophyta</taxon>
        <taxon>Embryophyta</taxon>
        <taxon>Tracheophyta</taxon>
        <taxon>Spermatophyta</taxon>
        <taxon>Magnoliopsida</taxon>
        <taxon>Liliopsida</taxon>
        <taxon>Poales</taxon>
        <taxon>Poaceae</taxon>
        <taxon>BOP clade</taxon>
        <taxon>Oryzoideae</taxon>
        <taxon>Oryzeae</taxon>
        <taxon>Oryzinae</taxon>
        <taxon>Oryza</taxon>
    </lineage>
</organism>
<dbReference type="InterPro" id="IPR000215">
    <property type="entry name" value="Serpin_fam"/>
</dbReference>
<keyword evidence="3" id="KW-0722">Serine protease inhibitor</keyword>
<dbReference type="EnsemblPlants" id="OGLUM11G07650.1">
    <property type="protein sequence ID" value="OGLUM11G07650.1"/>
    <property type="gene ID" value="OGLUM11G07650"/>
</dbReference>
<accession>A0A0E0BH55</accession>
<evidence type="ECO:0000256" key="4">
    <source>
        <dbReference type="ARBA" id="ARBA00049586"/>
    </source>
</evidence>
<dbReference type="Gramene" id="OGLUM11G07650.1">
    <property type="protein sequence ID" value="OGLUM11G07650.1"/>
    <property type="gene ID" value="OGLUM11G07650"/>
</dbReference>
<reference evidence="6" key="2">
    <citation type="submission" date="2018-05" db="EMBL/GenBank/DDBJ databases">
        <title>OgluRS3 (Oryza glumaepatula Reference Sequence Version 3).</title>
        <authorList>
            <person name="Zhang J."/>
            <person name="Kudrna D."/>
            <person name="Lee S."/>
            <person name="Talag J."/>
            <person name="Welchert J."/>
            <person name="Wing R.A."/>
        </authorList>
    </citation>
    <scope>NUCLEOTIDE SEQUENCE [LARGE SCALE GENOMIC DNA]</scope>
</reference>
<dbReference type="Pfam" id="PF00079">
    <property type="entry name" value="Serpin"/>
    <property type="match status" value="1"/>
</dbReference>
<comment type="function">
    <text evidence="4">Probable serine protease inhibitor.</text>
</comment>
<dbReference type="AlphaFoldDB" id="A0A0E0BH55"/>
<dbReference type="Proteomes" id="UP000026961">
    <property type="component" value="Chromosome 11"/>
</dbReference>
<dbReference type="InterPro" id="IPR042185">
    <property type="entry name" value="Serpin_sf_2"/>
</dbReference>
<feature type="domain" description="Serpin" evidence="5">
    <location>
        <begin position="19"/>
        <end position="133"/>
    </location>
</feature>
<dbReference type="SUPFAM" id="SSF56574">
    <property type="entry name" value="Serpins"/>
    <property type="match status" value="1"/>
</dbReference>
<evidence type="ECO:0000259" key="5">
    <source>
        <dbReference type="Pfam" id="PF00079"/>
    </source>
</evidence>
<dbReference type="InterPro" id="IPR036186">
    <property type="entry name" value="Serpin_sf"/>
</dbReference>
<reference evidence="6" key="1">
    <citation type="submission" date="2015-04" db="UniProtKB">
        <authorList>
            <consortium name="EnsemblPlants"/>
        </authorList>
    </citation>
    <scope>IDENTIFICATION</scope>
</reference>
<evidence type="ECO:0000256" key="2">
    <source>
        <dbReference type="ARBA" id="ARBA00022690"/>
    </source>
</evidence>
<dbReference type="InterPro" id="IPR042178">
    <property type="entry name" value="Serpin_sf_1"/>
</dbReference>
<keyword evidence="2" id="KW-0646">Protease inhibitor</keyword>
<evidence type="ECO:0000256" key="3">
    <source>
        <dbReference type="ARBA" id="ARBA00022900"/>
    </source>
</evidence>
<evidence type="ECO:0000313" key="6">
    <source>
        <dbReference type="EnsemblPlants" id="OGLUM11G07650.1"/>
    </source>
</evidence>
<name>A0A0E0BH55_9ORYZ</name>
<dbReference type="STRING" id="40148.A0A0E0BH55"/>
<dbReference type="HOGENOM" id="CLU_023330_6_2_1"/>
<dbReference type="PANTHER" id="PTHR11461">
    <property type="entry name" value="SERINE PROTEASE INHIBITOR, SERPIN"/>
    <property type="match status" value="1"/>
</dbReference>
<evidence type="ECO:0000256" key="1">
    <source>
        <dbReference type="ARBA" id="ARBA00009500"/>
    </source>
</evidence>
<sequence>MASSSSGSFLRDHRPGRRRIKVGDLRVPRFRVSFYSQINRVLKGMGVEAAFDDREADMSGMVDGGERAVEEVFHRAVVEVNEEGTVAAALMAGAFTLYGMSYPEDFVADHPFAFFVVEEKSDTVLFAGHVLDPTSSQ</sequence>
<dbReference type="GO" id="GO:0004867">
    <property type="term" value="F:serine-type endopeptidase inhibitor activity"/>
    <property type="evidence" value="ECO:0007669"/>
    <property type="project" value="UniProtKB-KW"/>
</dbReference>